<keyword evidence="1" id="KW-0812">Transmembrane</keyword>
<keyword evidence="1" id="KW-0472">Membrane</keyword>
<proteinExistence type="predicted"/>
<feature type="transmembrane region" description="Helical" evidence="1">
    <location>
        <begin position="191"/>
        <end position="216"/>
    </location>
</feature>
<name>A0A6J7IEM6_9ZZZZ</name>
<evidence type="ECO:0000313" key="3">
    <source>
        <dbReference type="EMBL" id="CAB4928932.1"/>
    </source>
</evidence>
<evidence type="ECO:0000259" key="2">
    <source>
        <dbReference type="Pfam" id="PF10708"/>
    </source>
</evidence>
<feature type="transmembrane region" description="Helical" evidence="1">
    <location>
        <begin position="156"/>
        <end position="179"/>
    </location>
</feature>
<gene>
    <name evidence="3" type="ORF">UFOPK3773_00124</name>
</gene>
<feature type="domain" description="DUF2510" evidence="2">
    <location>
        <begin position="213"/>
        <end position="237"/>
    </location>
</feature>
<dbReference type="Pfam" id="PF10708">
    <property type="entry name" value="DUF2510"/>
    <property type="match status" value="1"/>
</dbReference>
<feature type="transmembrane region" description="Helical" evidence="1">
    <location>
        <begin position="20"/>
        <end position="43"/>
    </location>
</feature>
<sequence>MANPPMPPLPANGDRRGWGVPIVGVLIMLASGTLVLVSALQIAGGVVRALTVPTFEVPGTVTQTLEAGTKSVYAQVTKAQTPPFDSSLVSVVGPQGKVTVLRVATPESVTVNGDTYRAVASFDAPVGGEYTVVIGEGSEPGRAAVSVGLLSTMGAAAGWIAAIALAGLMGLVGLVLLIVGLVRRSGGRTRAVGATGAPMVAVGWVGAPGAVAAGWYPDPELPGGQRYWNGSAWTDHRA</sequence>
<keyword evidence="1" id="KW-1133">Transmembrane helix</keyword>
<organism evidence="3">
    <name type="scientific">freshwater metagenome</name>
    <dbReference type="NCBI Taxonomy" id="449393"/>
    <lineage>
        <taxon>unclassified sequences</taxon>
        <taxon>metagenomes</taxon>
        <taxon>ecological metagenomes</taxon>
    </lineage>
</organism>
<protein>
    <submittedName>
        <fullName evidence="3">Unannotated protein</fullName>
    </submittedName>
</protein>
<reference evidence="3" key="1">
    <citation type="submission" date="2020-05" db="EMBL/GenBank/DDBJ databases">
        <authorList>
            <person name="Chiriac C."/>
            <person name="Salcher M."/>
            <person name="Ghai R."/>
            <person name="Kavagutti S V."/>
        </authorList>
    </citation>
    <scope>NUCLEOTIDE SEQUENCE</scope>
</reference>
<dbReference type="EMBL" id="CAFBNF010000006">
    <property type="protein sequence ID" value="CAB4928932.1"/>
    <property type="molecule type" value="Genomic_DNA"/>
</dbReference>
<evidence type="ECO:0000256" key="1">
    <source>
        <dbReference type="SAM" id="Phobius"/>
    </source>
</evidence>
<accession>A0A6J7IEM6</accession>
<dbReference type="InterPro" id="IPR018929">
    <property type="entry name" value="DUF2510"/>
</dbReference>
<dbReference type="AlphaFoldDB" id="A0A6J7IEM6"/>